<dbReference type="EMBL" id="LVJZ01000003">
    <property type="protein sequence ID" value="ODB95674.1"/>
    <property type="molecule type" value="Genomic_DNA"/>
</dbReference>
<protein>
    <submittedName>
        <fullName evidence="1">Uncharacterized protein</fullName>
    </submittedName>
</protein>
<keyword evidence="2" id="KW-1185">Reference proteome</keyword>
<dbReference type="SUPFAM" id="SSF48613">
    <property type="entry name" value="Heme oxygenase-like"/>
    <property type="match status" value="1"/>
</dbReference>
<dbReference type="SMART" id="SM01236">
    <property type="entry name" value="Haem_oxygenase_2"/>
    <property type="match status" value="1"/>
</dbReference>
<dbReference type="OrthoDB" id="7337814at2"/>
<sequence>MHEAKQQATGSIFSDLLKNCESDGPVLLPGLHPLPNLLSLEAEQVLDAFRQSQLEDFTTIISDLDASESSLHHIFEELLTIAEKDPDNRLSSLSIFQPGAMQTLFVDLHDHVMSHPVWRHPCFVRIFEGNFNRDQLSSFALNYFNQVKNTRQCVALAQGRFSGFIDLPYGCLNERVSELVQITLAQLLADEYGVGTHSIESYPDLASLLGSTTHIVMYRNLFEGLGIPFEQQDLPMLPEVADNVLTQRLLAGHPSFSLLESLASVGLGMEWGVPEFFSLLLGGMIRWAWREKVELTQHHLIVFIAHVQYDVLHAISVMLATSLLGHQAGYEEQIKQATNMLMSSRYNMMSGLYRHLFDEPCDNIDQIGLASRYQITDRRIEQALLAARQEVADASVTDARVYKSDDQVPFVFV</sequence>
<dbReference type="Gene3D" id="1.20.910.10">
    <property type="entry name" value="Heme oxygenase-like"/>
    <property type="match status" value="1"/>
</dbReference>
<gene>
    <name evidence="1" type="ORF">A3196_02250</name>
</gene>
<comment type="caution">
    <text evidence="1">The sequence shown here is derived from an EMBL/GenBank/DDBJ whole genome shotgun (WGS) entry which is preliminary data.</text>
</comment>
<reference evidence="1 2" key="1">
    <citation type="submission" date="2016-03" db="EMBL/GenBank/DDBJ databases">
        <title>Chemosynthetic sulphur-oxidizing symbionts of marine invertebrate animals are capable of nitrogen fixation.</title>
        <authorList>
            <person name="Petersen J.M."/>
            <person name="Kemper A."/>
            <person name="Gruber-Vodicka H."/>
            <person name="Cardini U."/>
            <person name="Geest Mvander."/>
            <person name="Kleiner M."/>
            <person name="Bulgheresi S."/>
            <person name="Fussmann M."/>
            <person name="Herbold C."/>
            <person name="Seah B.K.B."/>
            <person name="Antony C.Paul."/>
            <person name="Liu D."/>
            <person name="Belitz A."/>
            <person name="Weber M."/>
        </authorList>
    </citation>
    <scope>NUCLEOTIDE SEQUENCE [LARGE SCALE GENOMIC DNA]</scope>
    <source>
        <strain evidence="1">G_D</strain>
    </source>
</reference>
<dbReference type="AlphaFoldDB" id="A0A1E2UMA9"/>
<dbReference type="RefSeq" id="WP_069015115.1">
    <property type="nucleotide sequence ID" value="NZ_LVJW01000006.1"/>
</dbReference>
<dbReference type="STRING" id="1818881.A3196_02250"/>
<dbReference type="InterPro" id="IPR016084">
    <property type="entry name" value="Haem_Oase-like_multi-hlx"/>
</dbReference>
<proteinExistence type="predicted"/>
<accession>A0A1E2UMA9</accession>
<name>A0A1E2UMA9_9GAMM</name>
<evidence type="ECO:0000313" key="2">
    <source>
        <dbReference type="Proteomes" id="UP000094849"/>
    </source>
</evidence>
<dbReference type="Proteomes" id="UP000094849">
    <property type="component" value="Unassembled WGS sequence"/>
</dbReference>
<evidence type="ECO:0000313" key="1">
    <source>
        <dbReference type="EMBL" id="ODB95674.1"/>
    </source>
</evidence>
<organism evidence="1 2">
    <name type="scientific">Candidatus Thiodiazotropha endoloripes</name>
    <dbReference type="NCBI Taxonomy" id="1818881"/>
    <lineage>
        <taxon>Bacteria</taxon>
        <taxon>Pseudomonadati</taxon>
        <taxon>Pseudomonadota</taxon>
        <taxon>Gammaproteobacteria</taxon>
        <taxon>Chromatiales</taxon>
        <taxon>Sedimenticolaceae</taxon>
        <taxon>Candidatus Thiodiazotropha</taxon>
    </lineage>
</organism>